<comment type="caution">
    <text evidence="4">The sequence shown here is derived from an EMBL/GenBank/DDBJ whole genome shotgun (WGS) entry which is preliminary data.</text>
</comment>
<dbReference type="GO" id="GO:0016491">
    <property type="term" value="F:oxidoreductase activity"/>
    <property type="evidence" value="ECO:0007669"/>
    <property type="project" value="UniProtKB-KW"/>
</dbReference>
<dbReference type="Gene3D" id="3.40.109.10">
    <property type="entry name" value="NADH Oxidase"/>
    <property type="match status" value="1"/>
</dbReference>
<dbReference type="InterPro" id="IPR000415">
    <property type="entry name" value="Nitroreductase-like"/>
</dbReference>
<accession>A0A1A5YI67</accession>
<dbReference type="PANTHER" id="PTHR43673">
    <property type="entry name" value="NAD(P)H NITROREDUCTASE YDGI-RELATED"/>
    <property type="match status" value="1"/>
</dbReference>
<proteinExistence type="inferred from homology"/>
<dbReference type="CDD" id="cd02137">
    <property type="entry name" value="MhqN-like"/>
    <property type="match status" value="1"/>
</dbReference>
<dbReference type="STRING" id="1844972.A7K91_20125"/>
<protein>
    <submittedName>
        <fullName evidence="4">NAD(P)H nitroreductase</fullName>
    </submittedName>
</protein>
<keyword evidence="2" id="KW-0560">Oxidoreductase</keyword>
<evidence type="ECO:0000313" key="5">
    <source>
        <dbReference type="Proteomes" id="UP000092024"/>
    </source>
</evidence>
<dbReference type="RefSeq" id="WP_068683493.1">
    <property type="nucleotide sequence ID" value="NZ_LYPA01000059.1"/>
</dbReference>
<comment type="similarity">
    <text evidence="1">Belongs to the nitroreductase family.</text>
</comment>
<dbReference type="OrthoDB" id="9782629at2"/>
<sequence length="215" mass="24325">MSNTSVIPTNDFEKIILERRSIKSYNPDVIISREEMEDMLKKATRAPSSTNMQPWHFLIIQSAESKAKLLEVASPTNHVKLETASAAIAIFGDLHYTTRAEEIYSTNVELGYVTEEMKERQLAAVLQWNSPKTEEQRRDIVMTDCGLVAMQLMLVARSHGYDTNPINGYDKTRINEAFGLDKKRYAPVMLLALGKAADEGFPTMRLSPDKIAQWL</sequence>
<name>A0A1A5YI67_9BACL</name>
<keyword evidence="5" id="KW-1185">Reference proteome</keyword>
<gene>
    <name evidence="4" type="ORF">A7K91_20125</name>
</gene>
<reference evidence="4 5" key="1">
    <citation type="submission" date="2016-05" db="EMBL/GenBank/DDBJ databases">
        <title>Paenibacillus oryzae. sp. nov., isolated from the rice root.</title>
        <authorList>
            <person name="Zhang J."/>
            <person name="Zhang X."/>
        </authorList>
    </citation>
    <scope>NUCLEOTIDE SEQUENCE [LARGE SCALE GENOMIC DNA]</scope>
    <source>
        <strain evidence="4 5">1DrF-4</strain>
    </source>
</reference>
<dbReference type="SUPFAM" id="SSF55469">
    <property type="entry name" value="FMN-dependent nitroreductase-like"/>
    <property type="match status" value="1"/>
</dbReference>
<dbReference type="InterPro" id="IPR029479">
    <property type="entry name" value="Nitroreductase"/>
</dbReference>
<dbReference type="Proteomes" id="UP000092024">
    <property type="component" value="Unassembled WGS sequence"/>
</dbReference>
<dbReference type="PANTHER" id="PTHR43673:SF10">
    <property type="entry name" value="NADH DEHYDROGENASE_NAD(P)H NITROREDUCTASE XCC3605-RELATED"/>
    <property type="match status" value="1"/>
</dbReference>
<evidence type="ECO:0000259" key="3">
    <source>
        <dbReference type="Pfam" id="PF00881"/>
    </source>
</evidence>
<dbReference type="AlphaFoldDB" id="A0A1A5YI67"/>
<dbReference type="Pfam" id="PF00881">
    <property type="entry name" value="Nitroreductase"/>
    <property type="match status" value="1"/>
</dbReference>
<dbReference type="EMBL" id="LYPA01000059">
    <property type="protein sequence ID" value="OBR65292.1"/>
    <property type="molecule type" value="Genomic_DNA"/>
</dbReference>
<organism evidence="4 5">
    <name type="scientific">Paenibacillus oryzae</name>
    <dbReference type="NCBI Taxonomy" id="1844972"/>
    <lineage>
        <taxon>Bacteria</taxon>
        <taxon>Bacillati</taxon>
        <taxon>Bacillota</taxon>
        <taxon>Bacilli</taxon>
        <taxon>Bacillales</taxon>
        <taxon>Paenibacillaceae</taxon>
        <taxon>Paenibacillus</taxon>
    </lineage>
</organism>
<feature type="domain" description="Nitroreductase" evidence="3">
    <location>
        <begin position="16"/>
        <end position="195"/>
    </location>
</feature>
<evidence type="ECO:0000313" key="4">
    <source>
        <dbReference type="EMBL" id="OBR65292.1"/>
    </source>
</evidence>
<evidence type="ECO:0000256" key="2">
    <source>
        <dbReference type="ARBA" id="ARBA00023002"/>
    </source>
</evidence>
<evidence type="ECO:0000256" key="1">
    <source>
        <dbReference type="ARBA" id="ARBA00007118"/>
    </source>
</evidence>